<evidence type="ECO:0000256" key="2">
    <source>
        <dbReference type="SAM" id="MobiDB-lite"/>
    </source>
</evidence>
<dbReference type="EMBL" id="JBHSFH010000005">
    <property type="protein sequence ID" value="MFC4494236.1"/>
    <property type="molecule type" value="Genomic_DNA"/>
</dbReference>
<organism evidence="3 4">
    <name type="scientific">Streptomyces ovatisporus</name>
    <dbReference type="NCBI Taxonomy" id="1128682"/>
    <lineage>
        <taxon>Bacteria</taxon>
        <taxon>Bacillati</taxon>
        <taxon>Actinomycetota</taxon>
        <taxon>Actinomycetes</taxon>
        <taxon>Kitasatosporales</taxon>
        <taxon>Streptomycetaceae</taxon>
        <taxon>Streptomyces</taxon>
    </lineage>
</organism>
<sequence>MGASPHAFAVVRGRGYRPEQVDRMVAGLIEESRQDWEHVAELTDRAEELRLEAARLWDAVASRPPQEYEALGERAGQLLSLAEAESTRLREAGQADARRTLLEAESLSVARREAAQREAQRVRTDAAAAAARTVEAAKSEGVTLFAEARAAAEEARTSAEENLREVSRRCAEAMAGQERAQAEAQEEAERRLAAREGDVEAYVEGLSARGEQLLREARAERAEAEEAARLRQGEAVARGEELLAAARVREEAVEQETAEVLREHAERAEQLRQHMARVRSTLASLTGREPEAETELEDGADGPDGPDVPSAPGGRSVVVPGQGEQPGGRAR</sequence>
<evidence type="ECO:0000256" key="1">
    <source>
        <dbReference type="SAM" id="Coils"/>
    </source>
</evidence>
<name>A0ABV9A568_9ACTN</name>
<evidence type="ECO:0000313" key="4">
    <source>
        <dbReference type="Proteomes" id="UP001595997"/>
    </source>
</evidence>
<comment type="caution">
    <text evidence="3">The sequence shown here is derived from an EMBL/GenBank/DDBJ whole genome shotgun (WGS) entry which is preliminary data.</text>
</comment>
<keyword evidence="1" id="KW-0175">Coiled coil</keyword>
<feature type="compositionally biased region" description="Low complexity" evidence="2">
    <location>
        <begin position="303"/>
        <end position="323"/>
    </location>
</feature>
<feature type="coiled-coil region" evidence="1">
    <location>
        <begin position="207"/>
        <end position="234"/>
    </location>
</feature>
<reference evidence="4" key="1">
    <citation type="journal article" date="2019" name="Int. J. Syst. Evol. Microbiol.">
        <title>The Global Catalogue of Microorganisms (GCM) 10K type strain sequencing project: providing services to taxonomists for standard genome sequencing and annotation.</title>
        <authorList>
            <consortium name="The Broad Institute Genomics Platform"/>
            <consortium name="The Broad Institute Genome Sequencing Center for Infectious Disease"/>
            <person name="Wu L."/>
            <person name="Ma J."/>
        </authorList>
    </citation>
    <scope>NUCLEOTIDE SEQUENCE [LARGE SCALE GENOMIC DNA]</scope>
    <source>
        <strain evidence="4">CGMCC 4.7357</strain>
    </source>
</reference>
<protein>
    <submittedName>
        <fullName evidence="3">Cellulose-binding protein</fullName>
    </submittedName>
</protein>
<keyword evidence="4" id="KW-1185">Reference proteome</keyword>
<dbReference type="RefSeq" id="WP_386444936.1">
    <property type="nucleotide sequence ID" value="NZ_JBHSFH010000005.1"/>
</dbReference>
<dbReference type="Proteomes" id="UP001595997">
    <property type="component" value="Unassembled WGS sequence"/>
</dbReference>
<gene>
    <name evidence="3" type="ORF">ACFPA8_08825</name>
</gene>
<evidence type="ECO:0000313" key="3">
    <source>
        <dbReference type="EMBL" id="MFC4494236.1"/>
    </source>
</evidence>
<feature type="coiled-coil region" evidence="1">
    <location>
        <begin position="112"/>
        <end position="169"/>
    </location>
</feature>
<feature type="compositionally biased region" description="Acidic residues" evidence="2">
    <location>
        <begin position="292"/>
        <end position="301"/>
    </location>
</feature>
<feature type="region of interest" description="Disordered" evidence="2">
    <location>
        <begin position="278"/>
        <end position="331"/>
    </location>
</feature>
<proteinExistence type="predicted"/>
<accession>A0ABV9A568</accession>